<gene>
    <name evidence="3" type="ORF">HMPREF0658_1615</name>
</gene>
<dbReference type="EC" id="6.3.4.15" evidence="3"/>
<dbReference type="Pfam" id="PF03099">
    <property type="entry name" value="BPL_LplA_LipB"/>
    <property type="match status" value="1"/>
</dbReference>
<dbReference type="GO" id="GO:0005737">
    <property type="term" value="C:cytoplasm"/>
    <property type="evidence" value="ECO:0007669"/>
    <property type="project" value="TreeGrafter"/>
</dbReference>
<organism evidence="3 4">
    <name type="scientific">Hoylesella marshii DSM 16973 = JCM 13450</name>
    <dbReference type="NCBI Taxonomy" id="862515"/>
    <lineage>
        <taxon>Bacteria</taxon>
        <taxon>Pseudomonadati</taxon>
        <taxon>Bacteroidota</taxon>
        <taxon>Bacteroidia</taxon>
        <taxon>Bacteroidales</taxon>
        <taxon>Prevotellaceae</taxon>
        <taxon>Hoylesella</taxon>
    </lineage>
</organism>
<dbReference type="PROSITE" id="PS51733">
    <property type="entry name" value="BPL_LPL_CATALYTIC"/>
    <property type="match status" value="1"/>
</dbReference>
<dbReference type="PANTHER" id="PTHR12835">
    <property type="entry name" value="BIOTIN PROTEIN LIGASE"/>
    <property type="match status" value="1"/>
</dbReference>
<keyword evidence="4" id="KW-1185">Reference proteome</keyword>
<dbReference type="GO" id="GO:0004077">
    <property type="term" value="F:biotin--[biotin carboxyl-carrier protein] ligase activity"/>
    <property type="evidence" value="ECO:0007669"/>
    <property type="project" value="UniProtKB-EC"/>
</dbReference>
<evidence type="ECO:0000313" key="4">
    <source>
        <dbReference type="Proteomes" id="UP000004394"/>
    </source>
</evidence>
<evidence type="ECO:0000256" key="1">
    <source>
        <dbReference type="ARBA" id="ARBA00022598"/>
    </source>
</evidence>
<dbReference type="CDD" id="cd16442">
    <property type="entry name" value="BPL"/>
    <property type="match status" value="1"/>
</dbReference>
<dbReference type="SUPFAM" id="SSF55681">
    <property type="entry name" value="Class II aaRS and biotin synthetases"/>
    <property type="match status" value="1"/>
</dbReference>
<dbReference type="OrthoDB" id="9807064at2"/>
<name>E0NTW2_9BACT</name>
<dbReference type="eggNOG" id="COG0340">
    <property type="taxonomic scope" value="Bacteria"/>
</dbReference>
<sequence length="248" mass="27608">MNIKRIRLDHTDSTNHYLQSHKEGNECDADMVAVTAEYQSDGHGQGSNNWESERGKNLLCSLLVRPKGVKAAAQYVLSMGAALSVMDALAAYTADISVKWPNDIYYKDRKICGILITCSLSGAYVTDCICGIGLNINQTCFTSDAPNPISLAQIIAAETDREAVLNRIIEAFKRYLERIDCGDYGFVSSLYKASLYRKDGFHTYRDSHGLFEATIDDVKDNGHLVLKDRTGQRHTYAFKEVTFIIGND</sequence>
<dbReference type="HOGENOM" id="CLU_051096_3_1_10"/>
<evidence type="ECO:0000313" key="3">
    <source>
        <dbReference type="EMBL" id="EFM01495.1"/>
    </source>
</evidence>
<dbReference type="RefSeq" id="WP_006949813.1">
    <property type="nucleotide sequence ID" value="NZ_BAJI01000010.1"/>
</dbReference>
<comment type="caution">
    <text evidence="3">The sequence shown here is derived from an EMBL/GenBank/DDBJ whole genome shotgun (WGS) entry which is preliminary data.</text>
</comment>
<dbReference type="InterPro" id="IPR004408">
    <property type="entry name" value="Biotin_CoA_COase_ligase"/>
</dbReference>
<dbReference type="InterPro" id="IPR004143">
    <property type="entry name" value="BPL_LPL_catalytic"/>
</dbReference>
<dbReference type="NCBIfam" id="TIGR00121">
    <property type="entry name" value="birA_ligase"/>
    <property type="match status" value="1"/>
</dbReference>
<protein>
    <submittedName>
        <fullName evidence="3">Biotin--[acetyl-CoA-carboxylase] ligase</fullName>
        <ecNumber evidence="3">6.3.4.15</ecNumber>
    </submittedName>
</protein>
<reference evidence="3" key="1">
    <citation type="submission" date="2010-07" db="EMBL/GenBank/DDBJ databases">
        <authorList>
            <person name="Muzny D."/>
            <person name="Qin X."/>
            <person name="Deng J."/>
            <person name="Jiang H."/>
            <person name="Liu Y."/>
            <person name="Qu J."/>
            <person name="Song X.-Z."/>
            <person name="Zhang L."/>
            <person name="Thornton R."/>
            <person name="Coyle M."/>
            <person name="Francisco L."/>
            <person name="Jackson L."/>
            <person name="Javaid M."/>
            <person name="Korchina V."/>
            <person name="Kovar C."/>
            <person name="Mata R."/>
            <person name="Mathew T."/>
            <person name="Ngo R."/>
            <person name="Nguyen L."/>
            <person name="Nguyen N."/>
            <person name="Okwuonu G."/>
            <person name="Ongeri F."/>
            <person name="Pham C."/>
            <person name="Simmons D."/>
            <person name="Wilczek-Boney K."/>
            <person name="Hale W."/>
            <person name="Jakkamsetti A."/>
            <person name="Pham P."/>
            <person name="Ruth R."/>
            <person name="San Lucas F."/>
            <person name="Warren J."/>
            <person name="Zhang J."/>
            <person name="Zhao Z."/>
            <person name="Zhou C."/>
            <person name="Zhu D."/>
            <person name="Lee S."/>
            <person name="Bess C."/>
            <person name="Blankenburg K."/>
            <person name="Forbes L."/>
            <person name="Fu Q."/>
            <person name="Gubbala S."/>
            <person name="Hirani K."/>
            <person name="Jayaseelan J.C."/>
            <person name="Lara F."/>
            <person name="Munidasa M."/>
            <person name="Palculict T."/>
            <person name="Patil S."/>
            <person name="Pu L.-L."/>
            <person name="Saada N."/>
            <person name="Tang L."/>
            <person name="Weissenberger G."/>
            <person name="Zhu Y."/>
            <person name="Hemphill L."/>
            <person name="Shang Y."/>
            <person name="Youmans B."/>
            <person name="Ayvaz T."/>
            <person name="Ross M."/>
            <person name="Santibanez J."/>
            <person name="Aqrawi P."/>
            <person name="Gross S."/>
            <person name="Joshi V."/>
            <person name="Fowler G."/>
            <person name="Nazareth L."/>
            <person name="Reid J."/>
            <person name="Worley K."/>
            <person name="Petrosino J."/>
            <person name="Highlander S."/>
            <person name="Gibbs R."/>
        </authorList>
    </citation>
    <scope>NUCLEOTIDE SEQUENCE [LARGE SCALE GENOMIC DNA]</scope>
    <source>
        <strain evidence="3">DSM 16973</strain>
    </source>
</reference>
<dbReference type="PANTHER" id="PTHR12835:SF5">
    <property type="entry name" value="BIOTIN--PROTEIN LIGASE"/>
    <property type="match status" value="1"/>
</dbReference>
<feature type="domain" description="BPL/LPL catalytic" evidence="2">
    <location>
        <begin position="1"/>
        <end position="180"/>
    </location>
</feature>
<dbReference type="STRING" id="862515.HMPREF0658_1615"/>
<proteinExistence type="predicted"/>
<dbReference type="EMBL" id="AEEI01000050">
    <property type="protein sequence ID" value="EFM01495.1"/>
    <property type="molecule type" value="Genomic_DNA"/>
</dbReference>
<dbReference type="Proteomes" id="UP000004394">
    <property type="component" value="Unassembled WGS sequence"/>
</dbReference>
<dbReference type="InterPro" id="IPR045864">
    <property type="entry name" value="aa-tRNA-synth_II/BPL/LPL"/>
</dbReference>
<evidence type="ECO:0000259" key="2">
    <source>
        <dbReference type="PROSITE" id="PS51733"/>
    </source>
</evidence>
<keyword evidence="1 3" id="KW-0436">Ligase</keyword>
<dbReference type="AlphaFoldDB" id="E0NTW2"/>
<dbReference type="Gene3D" id="3.30.930.10">
    <property type="entry name" value="Bira Bifunctional Protein, Domain 2"/>
    <property type="match status" value="1"/>
</dbReference>
<dbReference type="BioCyc" id="PMAR862515-HMP:GMOO-1639-MONOMER"/>
<accession>E0NTW2</accession>